<sequence length="447" mass="50229">MATVSVEQALPIPVDITSTFPASYFMDRGLFDDSRQHIPAKSPDTSKGILDFISEYVGDFHALTMDFYQRVHWWLPILSKTRMSQDMLVRSPVLKGDFAVLLLSMKLLLWNPSKQLQASEAKSEAYVVAKHAIIDAVNGGALTLSLLQAQVFVALYELGHAIYPAAHLSIGTCARYGIALGVDKAIRLDASDLPYEGLEIEERRRLWWVILILDRYMQLGNTDQPLSTPDPNPSSLLPSDDQAFDQGNIPVSHFSVSDAASVKMGMLARMAQAAYLLGHVHCHLNHSHSDESSRQEELWQLDRTLHALLNLSYEEGAIRRMPVCVQTSICYSSLILLHDPKPLLVENHMALDLLKPVTASMLEDSKIFMRGNIVSVEDASPMLLFWAYQAASIYNRLVGRFDSDALLPLLQMKEKLIIMSRRWKAGDVYLHMLETKEANRSSIDMIY</sequence>
<dbReference type="PANTHER" id="PTHR47338">
    <property type="entry name" value="ZN(II)2CYS6 TRANSCRIPTION FACTOR (EUROFUNG)-RELATED"/>
    <property type="match status" value="1"/>
</dbReference>
<evidence type="ECO:0000256" key="4">
    <source>
        <dbReference type="ARBA" id="ARBA00023163"/>
    </source>
</evidence>
<dbReference type="OrthoDB" id="3862662at2759"/>
<evidence type="ECO:0000256" key="2">
    <source>
        <dbReference type="ARBA" id="ARBA00022723"/>
    </source>
</evidence>
<dbReference type="CDD" id="cd12148">
    <property type="entry name" value="fungal_TF_MHR"/>
    <property type="match status" value="1"/>
</dbReference>
<dbReference type="InterPro" id="IPR007219">
    <property type="entry name" value="XnlR_reg_dom"/>
</dbReference>
<dbReference type="GO" id="GO:0000981">
    <property type="term" value="F:DNA-binding transcription factor activity, RNA polymerase II-specific"/>
    <property type="evidence" value="ECO:0007669"/>
    <property type="project" value="InterPro"/>
</dbReference>
<dbReference type="SMART" id="SM00906">
    <property type="entry name" value="Fungal_trans"/>
    <property type="match status" value="1"/>
</dbReference>
<dbReference type="GO" id="GO:0006351">
    <property type="term" value="P:DNA-templated transcription"/>
    <property type="evidence" value="ECO:0007669"/>
    <property type="project" value="InterPro"/>
</dbReference>
<keyword evidence="2" id="KW-0479">Metal-binding</keyword>
<dbReference type="Pfam" id="PF04082">
    <property type="entry name" value="Fungal_trans"/>
    <property type="match status" value="1"/>
</dbReference>
<dbReference type="EMBL" id="MU007072">
    <property type="protein sequence ID" value="KAF2424925.1"/>
    <property type="molecule type" value="Genomic_DNA"/>
</dbReference>
<evidence type="ECO:0000256" key="1">
    <source>
        <dbReference type="ARBA" id="ARBA00004123"/>
    </source>
</evidence>
<evidence type="ECO:0000313" key="7">
    <source>
        <dbReference type="EMBL" id="KAF2424925.1"/>
    </source>
</evidence>
<proteinExistence type="predicted"/>
<dbReference type="Proteomes" id="UP000800235">
    <property type="component" value="Unassembled WGS sequence"/>
</dbReference>
<name>A0A9P4TVS6_9PEZI</name>
<dbReference type="GO" id="GO:0003677">
    <property type="term" value="F:DNA binding"/>
    <property type="evidence" value="ECO:0007669"/>
    <property type="project" value="InterPro"/>
</dbReference>
<protein>
    <recommendedName>
        <fullName evidence="6">Xylanolytic transcriptional activator regulatory domain-containing protein</fullName>
    </recommendedName>
</protein>
<dbReference type="GO" id="GO:0005634">
    <property type="term" value="C:nucleus"/>
    <property type="evidence" value="ECO:0007669"/>
    <property type="project" value="UniProtKB-SubCell"/>
</dbReference>
<evidence type="ECO:0000256" key="5">
    <source>
        <dbReference type="ARBA" id="ARBA00023242"/>
    </source>
</evidence>
<dbReference type="PANTHER" id="PTHR47338:SF20">
    <property type="entry name" value="ZN(II)2CYS6 TRANSCRIPTION FACTOR (EUROFUNG)"/>
    <property type="match status" value="1"/>
</dbReference>
<keyword evidence="8" id="KW-1185">Reference proteome</keyword>
<accession>A0A9P4TVS6</accession>
<keyword evidence="5" id="KW-0539">Nucleus</keyword>
<dbReference type="InterPro" id="IPR050815">
    <property type="entry name" value="TF_fung"/>
</dbReference>
<keyword evidence="3" id="KW-0805">Transcription regulation</keyword>
<feature type="domain" description="Xylanolytic transcriptional activator regulatory" evidence="6">
    <location>
        <begin position="166"/>
        <end position="244"/>
    </location>
</feature>
<dbReference type="GO" id="GO:0008270">
    <property type="term" value="F:zinc ion binding"/>
    <property type="evidence" value="ECO:0007669"/>
    <property type="project" value="InterPro"/>
</dbReference>
<comment type="caution">
    <text evidence="7">The sequence shown here is derived from an EMBL/GenBank/DDBJ whole genome shotgun (WGS) entry which is preliminary data.</text>
</comment>
<organism evidence="7 8">
    <name type="scientific">Tothia fuscella</name>
    <dbReference type="NCBI Taxonomy" id="1048955"/>
    <lineage>
        <taxon>Eukaryota</taxon>
        <taxon>Fungi</taxon>
        <taxon>Dikarya</taxon>
        <taxon>Ascomycota</taxon>
        <taxon>Pezizomycotina</taxon>
        <taxon>Dothideomycetes</taxon>
        <taxon>Pleosporomycetidae</taxon>
        <taxon>Venturiales</taxon>
        <taxon>Cylindrosympodiaceae</taxon>
        <taxon>Tothia</taxon>
    </lineage>
</organism>
<keyword evidence="4" id="KW-0804">Transcription</keyword>
<dbReference type="AlphaFoldDB" id="A0A9P4TVS6"/>
<reference evidence="7" key="1">
    <citation type="journal article" date="2020" name="Stud. Mycol.">
        <title>101 Dothideomycetes genomes: a test case for predicting lifestyles and emergence of pathogens.</title>
        <authorList>
            <person name="Haridas S."/>
            <person name="Albert R."/>
            <person name="Binder M."/>
            <person name="Bloem J."/>
            <person name="Labutti K."/>
            <person name="Salamov A."/>
            <person name="Andreopoulos B."/>
            <person name="Baker S."/>
            <person name="Barry K."/>
            <person name="Bills G."/>
            <person name="Bluhm B."/>
            <person name="Cannon C."/>
            <person name="Castanera R."/>
            <person name="Culley D."/>
            <person name="Daum C."/>
            <person name="Ezra D."/>
            <person name="Gonzalez J."/>
            <person name="Henrissat B."/>
            <person name="Kuo A."/>
            <person name="Liang C."/>
            <person name="Lipzen A."/>
            <person name="Lutzoni F."/>
            <person name="Magnuson J."/>
            <person name="Mondo S."/>
            <person name="Nolan M."/>
            <person name="Ohm R."/>
            <person name="Pangilinan J."/>
            <person name="Park H.-J."/>
            <person name="Ramirez L."/>
            <person name="Alfaro M."/>
            <person name="Sun H."/>
            <person name="Tritt A."/>
            <person name="Yoshinaga Y."/>
            <person name="Zwiers L.-H."/>
            <person name="Turgeon B."/>
            <person name="Goodwin S."/>
            <person name="Spatafora J."/>
            <person name="Crous P."/>
            <person name="Grigoriev I."/>
        </authorList>
    </citation>
    <scope>NUCLEOTIDE SEQUENCE</scope>
    <source>
        <strain evidence="7">CBS 130266</strain>
    </source>
</reference>
<evidence type="ECO:0000256" key="3">
    <source>
        <dbReference type="ARBA" id="ARBA00023015"/>
    </source>
</evidence>
<gene>
    <name evidence="7" type="ORF">EJ08DRAFT_408390</name>
</gene>
<comment type="subcellular location">
    <subcellularLocation>
        <location evidence="1">Nucleus</location>
    </subcellularLocation>
</comment>
<evidence type="ECO:0000313" key="8">
    <source>
        <dbReference type="Proteomes" id="UP000800235"/>
    </source>
</evidence>
<evidence type="ECO:0000259" key="6">
    <source>
        <dbReference type="SMART" id="SM00906"/>
    </source>
</evidence>